<keyword evidence="4" id="KW-1185">Reference proteome</keyword>
<gene>
    <name evidence="3" type="ORF">L249_3488</name>
</gene>
<evidence type="ECO:0000313" key="4">
    <source>
        <dbReference type="Proteomes" id="UP000253664"/>
    </source>
</evidence>
<feature type="transmembrane region" description="Helical" evidence="2">
    <location>
        <begin position="6"/>
        <end position="23"/>
    </location>
</feature>
<dbReference type="Proteomes" id="UP000253664">
    <property type="component" value="Unassembled WGS sequence"/>
</dbReference>
<evidence type="ECO:0000313" key="3">
    <source>
        <dbReference type="EMBL" id="RCI15705.1"/>
    </source>
</evidence>
<dbReference type="AlphaFoldDB" id="A0A367LMN0"/>
<name>A0A367LMN0_9HYPO</name>
<reference evidence="3 4" key="1">
    <citation type="journal article" date="2015" name="BMC Genomics">
        <title>Insights from the genome of Ophiocordyceps polyrhachis-furcata to pathogenicity and host specificity in insect fungi.</title>
        <authorList>
            <person name="Wichadakul D."/>
            <person name="Kobmoo N."/>
            <person name="Ingsriswang S."/>
            <person name="Tangphatsornruang S."/>
            <person name="Chantasingh D."/>
            <person name="Luangsa-ard J.J."/>
            <person name="Eurwilaichitr L."/>
        </authorList>
    </citation>
    <scope>NUCLEOTIDE SEQUENCE [LARGE SCALE GENOMIC DNA]</scope>
    <source>
        <strain evidence="3 4">BCC 54312</strain>
    </source>
</reference>
<dbReference type="EMBL" id="LKCN02000002">
    <property type="protein sequence ID" value="RCI15705.1"/>
    <property type="molecule type" value="Genomic_DNA"/>
</dbReference>
<accession>A0A367LMN0</accession>
<evidence type="ECO:0000256" key="2">
    <source>
        <dbReference type="SAM" id="Phobius"/>
    </source>
</evidence>
<protein>
    <submittedName>
        <fullName evidence="3">Uncharacterized protein</fullName>
    </submittedName>
</protein>
<evidence type="ECO:0000256" key="1">
    <source>
        <dbReference type="SAM" id="MobiDB-lite"/>
    </source>
</evidence>
<sequence length="100" mass="11180">MPWVVIWLYTSTMLAIFYTRWRLFQAAFTSLMHSLFYSLFSSPSSIATAPKAHSRTTEGSPAGITPKAATNRYHSYLPSHPKKDASKSATLHVPTQEECA</sequence>
<keyword evidence="2" id="KW-0812">Transmembrane</keyword>
<proteinExistence type="predicted"/>
<comment type="caution">
    <text evidence="3">The sequence shown here is derived from an EMBL/GenBank/DDBJ whole genome shotgun (WGS) entry which is preliminary data.</text>
</comment>
<keyword evidence="2" id="KW-0472">Membrane</keyword>
<keyword evidence="2" id="KW-1133">Transmembrane helix</keyword>
<organism evidence="3 4">
    <name type="scientific">Ophiocordyceps polyrhachis-furcata BCC 54312</name>
    <dbReference type="NCBI Taxonomy" id="1330021"/>
    <lineage>
        <taxon>Eukaryota</taxon>
        <taxon>Fungi</taxon>
        <taxon>Dikarya</taxon>
        <taxon>Ascomycota</taxon>
        <taxon>Pezizomycotina</taxon>
        <taxon>Sordariomycetes</taxon>
        <taxon>Hypocreomycetidae</taxon>
        <taxon>Hypocreales</taxon>
        <taxon>Ophiocordycipitaceae</taxon>
        <taxon>Ophiocordyceps</taxon>
    </lineage>
</organism>
<feature type="region of interest" description="Disordered" evidence="1">
    <location>
        <begin position="46"/>
        <end position="100"/>
    </location>
</feature>